<dbReference type="InterPro" id="IPR012341">
    <property type="entry name" value="6hp_glycosidase-like_sf"/>
</dbReference>
<keyword evidence="3" id="KW-0378">Hydrolase</keyword>
<dbReference type="InterPro" id="IPR035396">
    <property type="entry name" value="Bac_rhamnosid6H"/>
</dbReference>
<feature type="domain" description="Alpha-L-rhamnosidase six-hairpin glycosidase" evidence="1">
    <location>
        <begin position="190"/>
        <end position="522"/>
    </location>
</feature>
<dbReference type="InterPro" id="IPR049164">
    <property type="entry name" value="Glyco_hydro_78_N"/>
</dbReference>
<evidence type="ECO:0000313" key="3">
    <source>
        <dbReference type="EMBL" id="OWF34306.1"/>
    </source>
</evidence>
<sequence>MAFKFQINNDVKFNHNEELLKKAEDNVPTLKHKNISAKRIVDIVADKNAMNGFKAVDSDKDISKLASYSFKKGEKIVLDFGNHEVGHFGIDLNSVGSPMDAPLFLHLTFAETPAEIGVDSSTYDGWLSSSWITEEYVHLDVLPTTLHMPRRYSFRYVELEVMDTSPKWGVSFSSPTLETESAVSIKDVPEVKIDDPMLRKIDQVSIKTLQDCMQEVFEDGPKRDHRLWLGDLRLQAMANYATFNNQELVKRCLYLFGGMTTEEGKISANVFTKPQSTPDDTFMYDYSLFFISVLKNYFDNFKDQTVVDDLYPIAKREIDLALKEVNSDNILQMNEDWPVFVDWSNDIDKQTSGQAILIYVMKQFVTLADLKHDPDLNTYKEIIEKLSQAAIEKMYDKNKGLFTSGPDKEINIASQSWMVLAHVLNDEENYKLMTNAIKKLFPVTGIATPYMYHHIAEALFESGHKDDGIELIKNYWGKMVDLGADTFWEAFEPEDLNFSPYGSPVINSYCHAWSCTPTYLIRKYLVK</sequence>
<dbReference type="Proteomes" id="UP000196649">
    <property type="component" value="Unassembled WGS sequence"/>
</dbReference>
<dbReference type="SUPFAM" id="SSF48208">
    <property type="entry name" value="Six-hairpin glycosidases"/>
    <property type="match status" value="1"/>
</dbReference>
<keyword evidence="3" id="KW-0326">Glycosidase</keyword>
<dbReference type="AlphaFoldDB" id="A0A210PCW5"/>
<dbReference type="RefSeq" id="WP_054642178.1">
    <property type="nucleotide sequence ID" value="NZ_LNUB01000004.1"/>
</dbReference>
<dbReference type="Gene3D" id="1.50.10.10">
    <property type="match status" value="1"/>
</dbReference>
<dbReference type="PANTHER" id="PTHR34987:SF6">
    <property type="entry name" value="ALPHA-L-RHAMNOSIDASE SIX-HAIRPIN GLYCOSIDASE DOMAIN-CONTAINING PROTEIN"/>
    <property type="match status" value="1"/>
</dbReference>
<dbReference type="EMBL" id="MXAL01000001">
    <property type="protein sequence ID" value="OWF34306.1"/>
    <property type="molecule type" value="Genomic_DNA"/>
</dbReference>
<protein>
    <submittedName>
        <fullName evidence="3">Alpha-L-rhamnosidase</fullName>
        <ecNumber evidence="3">3.2.1.40</ecNumber>
    </submittedName>
</protein>
<gene>
    <name evidence="3" type="ORF">LKACC12383_00219</name>
</gene>
<evidence type="ECO:0000313" key="4">
    <source>
        <dbReference type="Proteomes" id="UP000196649"/>
    </source>
</evidence>
<evidence type="ECO:0000259" key="1">
    <source>
        <dbReference type="Pfam" id="PF17389"/>
    </source>
</evidence>
<dbReference type="PANTHER" id="PTHR34987">
    <property type="entry name" value="C, PUTATIVE (AFU_ORTHOLOGUE AFUA_3G02880)-RELATED"/>
    <property type="match status" value="1"/>
</dbReference>
<dbReference type="EC" id="3.2.1.40" evidence="3"/>
<proteinExistence type="predicted"/>
<dbReference type="InterPro" id="IPR008928">
    <property type="entry name" value="6-hairpin_glycosidase_sf"/>
</dbReference>
<dbReference type="GO" id="GO:0005975">
    <property type="term" value="P:carbohydrate metabolic process"/>
    <property type="evidence" value="ECO:0007669"/>
    <property type="project" value="InterPro"/>
</dbReference>
<comment type="caution">
    <text evidence="3">The sequence shown here is derived from an EMBL/GenBank/DDBJ whole genome shotgun (WGS) entry which is preliminary data.</text>
</comment>
<dbReference type="Pfam" id="PF21104">
    <property type="entry name" value="Glyco_hydro_78_N"/>
    <property type="match status" value="1"/>
</dbReference>
<dbReference type="Pfam" id="PF17389">
    <property type="entry name" value="Bac_rhamnosid6H"/>
    <property type="match status" value="1"/>
</dbReference>
<evidence type="ECO:0000259" key="2">
    <source>
        <dbReference type="Pfam" id="PF21104"/>
    </source>
</evidence>
<reference evidence="3 4" key="1">
    <citation type="submission" date="2017-03" db="EMBL/GenBank/DDBJ databases">
        <title>Genome sequence of Lactobacillus kimchii KACC 12383.</title>
        <authorList>
            <person name="Chun J."/>
        </authorList>
    </citation>
    <scope>NUCLEOTIDE SEQUENCE [LARGE SCALE GENOMIC DNA]</scope>
    <source>
        <strain evidence="3 4">KACC 12383</strain>
    </source>
</reference>
<dbReference type="GO" id="GO:0030596">
    <property type="term" value="F:alpha-L-rhamnosidase activity"/>
    <property type="evidence" value="ECO:0007669"/>
    <property type="project" value="UniProtKB-EC"/>
</dbReference>
<name>A0A210PCW5_9LACO</name>
<accession>A0A210PCW5</accession>
<feature type="domain" description="Glycosyl hydrolase family 78 alpha-rhamnosidase N-terminal" evidence="2">
    <location>
        <begin position="38"/>
        <end position="178"/>
    </location>
</feature>
<organism evidence="3 4">
    <name type="scientific">Companilactobacillus kimchii</name>
    <dbReference type="NCBI Taxonomy" id="2801452"/>
    <lineage>
        <taxon>Bacteria</taxon>
        <taxon>Bacillati</taxon>
        <taxon>Bacillota</taxon>
        <taxon>Bacilli</taxon>
        <taxon>Lactobacillales</taxon>
        <taxon>Lactobacillaceae</taxon>
        <taxon>Companilactobacillus</taxon>
    </lineage>
</organism>